<keyword evidence="1" id="KW-1133">Transmembrane helix</keyword>
<gene>
    <name evidence="2" type="primary">Sp15</name>
    <name evidence="2" type="ORF">MOHOCH_R05274</name>
</gene>
<keyword evidence="3" id="KW-1185">Reference proteome</keyword>
<dbReference type="Proteomes" id="UP000586926">
    <property type="component" value="Unassembled WGS sequence"/>
</dbReference>
<proteinExistence type="predicted"/>
<keyword evidence="1" id="KW-0812">Transmembrane</keyword>
<feature type="non-terminal residue" evidence="2">
    <location>
        <position position="433"/>
    </location>
</feature>
<feature type="transmembrane region" description="Helical" evidence="1">
    <location>
        <begin position="32"/>
        <end position="54"/>
    </location>
</feature>
<evidence type="ECO:0000313" key="2">
    <source>
        <dbReference type="EMBL" id="NXA68391.1"/>
    </source>
</evidence>
<dbReference type="EMBL" id="VZTA01023761">
    <property type="protein sequence ID" value="NXA68391.1"/>
    <property type="molecule type" value="Genomic_DNA"/>
</dbReference>
<dbReference type="AlphaFoldDB" id="A0A7K7XS22"/>
<name>A0A7K7XS22_9PASS</name>
<accession>A0A7K7XS22</accession>
<reference evidence="2 3" key="1">
    <citation type="submission" date="2019-09" db="EMBL/GenBank/DDBJ databases">
        <title>Bird 10,000 Genomes (B10K) Project - Family phase.</title>
        <authorList>
            <person name="Zhang G."/>
        </authorList>
    </citation>
    <scope>NUCLEOTIDE SEQUENCE [LARGE SCALE GENOMIC DNA]</scope>
    <source>
        <strain evidence="2">B10K-DU-030-22</strain>
        <tissue evidence="2">Blood</tissue>
    </source>
</reference>
<comment type="caution">
    <text evidence="2">The sequence shown here is derived from an EMBL/GenBank/DDBJ whole genome shotgun (WGS) entry which is preliminary data.</text>
</comment>
<evidence type="ECO:0000313" key="3">
    <source>
        <dbReference type="Proteomes" id="UP000586926"/>
    </source>
</evidence>
<feature type="non-terminal residue" evidence="2">
    <location>
        <position position="1"/>
    </location>
</feature>
<evidence type="ECO:0000256" key="1">
    <source>
        <dbReference type="SAM" id="Phobius"/>
    </source>
</evidence>
<dbReference type="InterPro" id="IPR050985">
    <property type="entry name" value="Alpha-glycosidase_related"/>
</dbReference>
<organism evidence="2 3">
    <name type="scientific">Mohoua ochrocephala</name>
    <dbReference type="NCBI Taxonomy" id="874463"/>
    <lineage>
        <taxon>Eukaryota</taxon>
        <taxon>Metazoa</taxon>
        <taxon>Chordata</taxon>
        <taxon>Craniata</taxon>
        <taxon>Vertebrata</taxon>
        <taxon>Euteleostomi</taxon>
        <taxon>Archelosauria</taxon>
        <taxon>Archosauria</taxon>
        <taxon>Dinosauria</taxon>
        <taxon>Saurischia</taxon>
        <taxon>Theropoda</taxon>
        <taxon>Coelurosauria</taxon>
        <taxon>Aves</taxon>
        <taxon>Neognathae</taxon>
        <taxon>Neoaves</taxon>
        <taxon>Telluraves</taxon>
        <taxon>Australaves</taxon>
        <taxon>Passeriformes</taxon>
        <taxon>Meliphagoidea</taxon>
        <taxon>Acanthizidae</taxon>
        <taxon>Mohoua</taxon>
    </lineage>
</organism>
<dbReference type="PANTHER" id="PTHR43053">
    <property type="entry name" value="GLYCOSIDASE FAMILY 31"/>
    <property type="match status" value="1"/>
</dbReference>
<keyword evidence="1" id="KW-0472">Membrane</keyword>
<protein>
    <submittedName>
        <fullName evidence="2">SP15 protein</fullName>
    </submittedName>
</protein>
<dbReference type="PANTHER" id="PTHR43053:SF6">
    <property type="entry name" value="SITS-BINDING PROTEIN"/>
    <property type="match status" value="1"/>
</dbReference>
<sequence>DRAMPLSRHTGQIPESTWTLGFREMTEPWKGAVGCLGVAVFFAMTIGIISWQAVEQPPEEWVLRGRDAGFCYSWEEDAELRLSLEPPAAPGTECYGVRWTPLRPDVTLKDCFSMANVSWYGGPSIRAQRWPLNDAESPAQPLVSGDLGTNPDGFGPVLERYFLGSTGNHLLPCPVSGSFNPWASPPRSSPPKQLFQSSVDASENEISCISTHGMDPMTPHPCGKGCGTEAECCGVAQDLVPSERGRRQAPALAEPLELAITLSPYAGVTSPLFLHSLRGGEAAGYWLSRQPRPGGSSIPLLTTWKGQLCARLNVTSEAALGWYLARARRLRQALGAAYVAFEGVEGNSFLEQDVPAPAELEGDSYAEALAAALATLGNGTVVSAGTRSSHLPLFVQMSPLRSDWSHAGLKGLVPSVLHYSLLGYNFFIPDAVG</sequence>